<proteinExistence type="predicted"/>
<keyword evidence="3" id="KW-1185">Reference proteome</keyword>
<dbReference type="EMBL" id="KQ086263">
    <property type="protein sequence ID" value="KLO05824.1"/>
    <property type="molecule type" value="Genomic_DNA"/>
</dbReference>
<dbReference type="Proteomes" id="UP000053477">
    <property type="component" value="Unassembled WGS sequence"/>
</dbReference>
<dbReference type="AlphaFoldDB" id="A0A0H2R215"/>
<dbReference type="InParanoid" id="A0A0H2R215"/>
<accession>A0A0H2R215</accession>
<dbReference type="OrthoDB" id="3172239at2759"/>
<gene>
    <name evidence="2" type="ORF">SCHPADRAFT_946583</name>
</gene>
<name>A0A0H2R215_9AGAM</name>
<evidence type="ECO:0000313" key="2">
    <source>
        <dbReference type="EMBL" id="KLO05824.1"/>
    </source>
</evidence>
<evidence type="ECO:0000256" key="1">
    <source>
        <dbReference type="SAM" id="Coils"/>
    </source>
</evidence>
<organism evidence="2 3">
    <name type="scientific">Schizopora paradoxa</name>
    <dbReference type="NCBI Taxonomy" id="27342"/>
    <lineage>
        <taxon>Eukaryota</taxon>
        <taxon>Fungi</taxon>
        <taxon>Dikarya</taxon>
        <taxon>Basidiomycota</taxon>
        <taxon>Agaricomycotina</taxon>
        <taxon>Agaricomycetes</taxon>
        <taxon>Hymenochaetales</taxon>
        <taxon>Schizoporaceae</taxon>
        <taxon>Schizopora</taxon>
    </lineage>
</organism>
<reference evidence="2 3" key="1">
    <citation type="submission" date="2015-04" db="EMBL/GenBank/DDBJ databases">
        <title>Complete genome sequence of Schizopora paradoxa KUC8140, a cosmopolitan wood degrader in East Asia.</title>
        <authorList>
            <consortium name="DOE Joint Genome Institute"/>
            <person name="Min B."/>
            <person name="Park H."/>
            <person name="Jang Y."/>
            <person name="Kim J.-J."/>
            <person name="Kim K.H."/>
            <person name="Pangilinan J."/>
            <person name="Lipzen A."/>
            <person name="Riley R."/>
            <person name="Grigoriev I.V."/>
            <person name="Spatafora J.W."/>
            <person name="Choi I.-G."/>
        </authorList>
    </citation>
    <scope>NUCLEOTIDE SEQUENCE [LARGE SCALE GENOMIC DNA]</scope>
    <source>
        <strain evidence="2 3">KUC8140</strain>
    </source>
</reference>
<protein>
    <submittedName>
        <fullName evidence="2">Uncharacterized protein</fullName>
    </submittedName>
</protein>
<feature type="coiled-coil region" evidence="1">
    <location>
        <begin position="76"/>
        <end position="110"/>
    </location>
</feature>
<keyword evidence="1" id="KW-0175">Coiled coil</keyword>
<evidence type="ECO:0000313" key="3">
    <source>
        <dbReference type="Proteomes" id="UP000053477"/>
    </source>
</evidence>
<sequence length="585" mass="66741">MEVTTHSDGKHPHGGMLAVLRTLEEVARMPDFNQLELSEVFRMENWNAFQNVYGDDEDPFANNDRQVVNAAWATRLKESTNEIDCVTKTLEALLNVAYELQSRLESSQKQIIAANLSKGVKSLPDEILAKVFQIAVWWEEDVFFAYSIFARGTRQAVWLSQVSRRFREVALGTRGLWTTLTSFCSKRQLEAFISRVGPVERFHVSLHISHSSEDRAFFEVCRPTISRWATLTLKHDSQFGYGARYGGCNDRLEKLFSLFSEGGVQFPMLEELIILGDRSDPRFGGLLPAAIEAWAPNLHTLRCPYFLPSLPNPFPSISTLIISHPISLDHFSSPMRMLLDLLVKLPNLSSFELELDDAHRWGEYEMLPVTECSSITSFELRIRDMFMLEFLAEGSCIAELMKAARMPSLEKFCILINPVGLGYSESECMEWSRWTGVLSQALFPDHFLKSTRISSVHYKMLYDSSDYKLTDGESKIPLDAREVQIPLNRILHVPTMVLSSFIPILFTQDIDGEDGHTYINGRRLTELKLIGCENMTSAHLKRTVESLELLGAWDDIKWVVVQECEHLKFEDVIDVVGEQRLQTFC</sequence>